<feature type="compositionally biased region" description="Basic and acidic residues" evidence="6">
    <location>
        <begin position="305"/>
        <end position="316"/>
    </location>
</feature>
<feature type="transmembrane region" description="Helical" evidence="7">
    <location>
        <begin position="211"/>
        <end position="231"/>
    </location>
</feature>
<evidence type="ECO:0000256" key="6">
    <source>
        <dbReference type="SAM" id="MobiDB-lite"/>
    </source>
</evidence>
<dbReference type="InterPro" id="IPR052337">
    <property type="entry name" value="SAT4-like"/>
</dbReference>
<feature type="non-terminal residue" evidence="9">
    <location>
        <position position="1"/>
    </location>
</feature>
<evidence type="ECO:0000259" key="8">
    <source>
        <dbReference type="Pfam" id="PF20684"/>
    </source>
</evidence>
<feature type="transmembrane region" description="Helical" evidence="7">
    <location>
        <begin position="93"/>
        <end position="114"/>
    </location>
</feature>
<reference evidence="9" key="1">
    <citation type="submission" date="2022-12" db="EMBL/GenBank/DDBJ databases">
        <authorList>
            <person name="Petersen C."/>
        </authorList>
    </citation>
    <scope>NUCLEOTIDE SEQUENCE</scope>
    <source>
        <strain evidence="9">IBT 16125</strain>
    </source>
</reference>
<organism evidence="9 10">
    <name type="scientific">Penicillium daleae</name>
    <dbReference type="NCBI Taxonomy" id="63821"/>
    <lineage>
        <taxon>Eukaryota</taxon>
        <taxon>Fungi</taxon>
        <taxon>Dikarya</taxon>
        <taxon>Ascomycota</taxon>
        <taxon>Pezizomycotina</taxon>
        <taxon>Eurotiomycetes</taxon>
        <taxon>Eurotiomycetidae</taxon>
        <taxon>Eurotiales</taxon>
        <taxon>Aspergillaceae</taxon>
        <taxon>Penicillium</taxon>
    </lineage>
</organism>
<dbReference type="GO" id="GO:0016020">
    <property type="term" value="C:membrane"/>
    <property type="evidence" value="ECO:0007669"/>
    <property type="project" value="UniProtKB-SubCell"/>
</dbReference>
<evidence type="ECO:0000256" key="4">
    <source>
        <dbReference type="ARBA" id="ARBA00023136"/>
    </source>
</evidence>
<comment type="caution">
    <text evidence="9">The sequence shown here is derived from an EMBL/GenBank/DDBJ whole genome shotgun (WGS) entry which is preliminary data.</text>
</comment>
<accession>A0AAD6C736</accession>
<evidence type="ECO:0000256" key="2">
    <source>
        <dbReference type="ARBA" id="ARBA00022692"/>
    </source>
</evidence>
<dbReference type="GeneID" id="81600067"/>
<evidence type="ECO:0000313" key="9">
    <source>
        <dbReference type="EMBL" id="KAJ5449993.1"/>
    </source>
</evidence>
<name>A0AAD6C736_9EURO</name>
<evidence type="ECO:0000256" key="3">
    <source>
        <dbReference type="ARBA" id="ARBA00022989"/>
    </source>
</evidence>
<gene>
    <name evidence="9" type="ORF">N7458_006442</name>
</gene>
<dbReference type="PANTHER" id="PTHR33048">
    <property type="entry name" value="PTH11-LIKE INTEGRAL MEMBRANE PROTEIN (AFU_ORTHOLOGUE AFUA_5G11245)"/>
    <property type="match status" value="1"/>
</dbReference>
<dbReference type="Proteomes" id="UP001213681">
    <property type="component" value="Unassembled WGS sequence"/>
</dbReference>
<feature type="region of interest" description="Disordered" evidence="6">
    <location>
        <begin position="292"/>
        <end position="323"/>
    </location>
</feature>
<evidence type="ECO:0000313" key="10">
    <source>
        <dbReference type="Proteomes" id="UP001213681"/>
    </source>
</evidence>
<sequence length="350" mass="38564">MSLLLRASVYDAGPQLLRDVWGITSVAIVVIILRVIAKLRIGKFGADDVLMVFALCLAVIGSIMITLAIKLGFGQELSSINTPNVSKIIMHDYLAQTFGLAGGAMGRISFIVFINGLLVQKKSHRIILWILVGLQIVVNCTFIIIIFVQCPGHTSAIWDLSGKAKCWDPHVQAYYGYFQGAFNSATDLYLAVFSTCVFWNLNMKVRVKVGLVALLGMGIFAMIASIIKTVQSRVLATSDSEPTVATIHYDRWLFIETYLVIITASIPCIRSLLRPMNSRKISSKDTHELSSRYAVSTTRSRTRRRDSSLDGKRIIDGSEGDLSNDEDVHGGYCHNTTPHLGESTESVINC</sequence>
<dbReference type="EMBL" id="JAPVEA010000006">
    <property type="protein sequence ID" value="KAJ5449993.1"/>
    <property type="molecule type" value="Genomic_DNA"/>
</dbReference>
<reference evidence="9" key="2">
    <citation type="journal article" date="2023" name="IMA Fungus">
        <title>Comparative genomic study of the Penicillium genus elucidates a diverse pangenome and 15 lateral gene transfer events.</title>
        <authorList>
            <person name="Petersen C."/>
            <person name="Sorensen T."/>
            <person name="Nielsen M.R."/>
            <person name="Sondergaard T.E."/>
            <person name="Sorensen J.L."/>
            <person name="Fitzpatrick D.A."/>
            <person name="Frisvad J.C."/>
            <person name="Nielsen K.L."/>
        </authorList>
    </citation>
    <scope>NUCLEOTIDE SEQUENCE</scope>
    <source>
        <strain evidence="9">IBT 16125</strain>
    </source>
</reference>
<feature type="domain" description="Rhodopsin" evidence="8">
    <location>
        <begin position="33"/>
        <end position="274"/>
    </location>
</feature>
<dbReference type="AlphaFoldDB" id="A0AAD6C736"/>
<evidence type="ECO:0000256" key="5">
    <source>
        <dbReference type="ARBA" id="ARBA00038359"/>
    </source>
</evidence>
<dbReference type="InterPro" id="IPR049326">
    <property type="entry name" value="Rhodopsin_dom_fungi"/>
</dbReference>
<dbReference type="RefSeq" id="XP_056765528.1">
    <property type="nucleotide sequence ID" value="XM_056909824.1"/>
</dbReference>
<dbReference type="Pfam" id="PF20684">
    <property type="entry name" value="Fung_rhodopsin"/>
    <property type="match status" value="1"/>
</dbReference>
<keyword evidence="2 7" id="KW-0812">Transmembrane</keyword>
<protein>
    <recommendedName>
        <fullName evidence="8">Rhodopsin domain-containing protein</fullName>
    </recommendedName>
</protein>
<feature type="transmembrane region" description="Helical" evidence="7">
    <location>
        <begin position="20"/>
        <end position="37"/>
    </location>
</feature>
<feature type="transmembrane region" description="Helical" evidence="7">
    <location>
        <begin position="49"/>
        <end position="73"/>
    </location>
</feature>
<comment type="similarity">
    <text evidence="5">Belongs to the SAT4 family.</text>
</comment>
<proteinExistence type="inferred from homology"/>
<keyword evidence="10" id="KW-1185">Reference proteome</keyword>
<evidence type="ECO:0000256" key="7">
    <source>
        <dbReference type="SAM" id="Phobius"/>
    </source>
</evidence>
<feature type="transmembrane region" description="Helical" evidence="7">
    <location>
        <begin position="126"/>
        <end position="148"/>
    </location>
</feature>
<feature type="transmembrane region" description="Helical" evidence="7">
    <location>
        <begin position="177"/>
        <end position="199"/>
    </location>
</feature>
<keyword evidence="4 7" id="KW-0472">Membrane</keyword>
<comment type="subcellular location">
    <subcellularLocation>
        <location evidence="1">Membrane</location>
        <topology evidence="1">Multi-pass membrane protein</topology>
    </subcellularLocation>
</comment>
<feature type="transmembrane region" description="Helical" evidence="7">
    <location>
        <begin position="251"/>
        <end position="273"/>
    </location>
</feature>
<dbReference type="PANTHER" id="PTHR33048:SF155">
    <property type="entry name" value="INTEGRAL MEMBRANE PROTEIN"/>
    <property type="match status" value="1"/>
</dbReference>
<evidence type="ECO:0000256" key="1">
    <source>
        <dbReference type="ARBA" id="ARBA00004141"/>
    </source>
</evidence>
<keyword evidence="3 7" id="KW-1133">Transmembrane helix</keyword>